<feature type="coiled-coil region" evidence="4">
    <location>
        <begin position="303"/>
        <end position="432"/>
    </location>
</feature>
<evidence type="ECO:0000313" key="7">
    <source>
        <dbReference type="EMBL" id="KAG0715752.1"/>
    </source>
</evidence>
<feature type="region of interest" description="Disordered" evidence="5">
    <location>
        <begin position="621"/>
        <end position="640"/>
    </location>
</feature>
<gene>
    <name evidence="7" type="primary">TRIP11</name>
    <name evidence="7" type="ORF">GWK47_011222</name>
</gene>
<evidence type="ECO:0000313" key="8">
    <source>
        <dbReference type="Proteomes" id="UP000770661"/>
    </source>
</evidence>
<organism evidence="7 8">
    <name type="scientific">Chionoecetes opilio</name>
    <name type="common">Atlantic snow crab</name>
    <name type="synonym">Cancer opilio</name>
    <dbReference type="NCBI Taxonomy" id="41210"/>
    <lineage>
        <taxon>Eukaryota</taxon>
        <taxon>Metazoa</taxon>
        <taxon>Ecdysozoa</taxon>
        <taxon>Arthropoda</taxon>
        <taxon>Crustacea</taxon>
        <taxon>Multicrustacea</taxon>
        <taxon>Malacostraca</taxon>
        <taxon>Eumalacostraca</taxon>
        <taxon>Eucarida</taxon>
        <taxon>Decapoda</taxon>
        <taxon>Pleocyemata</taxon>
        <taxon>Brachyura</taxon>
        <taxon>Eubrachyura</taxon>
        <taxon>Majoidea</taxon>
        <taxon>Majidae</taxon>
        <taxon>Chionoecetes</taxon>
    </lineage>
</organism>
<dbReference type="PROSITE" id="PS50913">
    <property type="entry name" value="GRIP"/>
    <property type="match status" value="1"/>
</dbReference>
<dbReference type="PANTHER" id="PTHR18921">
    <property type="entry name" value="MYOSIN HEAVY CHAIN - RELATED"/>
    <property type="match status" value="1"/>
</dbReference>
<evidence type="ECO:0000256" key="1">
    <source>
        <dbReference type="ARBA" id="ARBA00004555"/>
    </source>
</evidence>
<keyword evidence="8" id="KW-1185">Reference proteome</keyword>
<proteinExistence type="predicted"/>
<accession>A0A8J4XY08</accession>
<sequence length="671" mass="73997">MCQEAAKKDQDSAQKEAKISSLLSQINNLDKEVAELKACRKAQTSQLSDTENIIQQEQTLKMENAQLLEEKNALLQQVESQTVEAEDMQAGQQTALRELGALRGEREQMIATITHKHQESLSYHTEIQRLSQVLTQTGQQHTEEQAALTAQVGEAEAALTESRCLVAGLQEELHALTTTQGELQKNAAEGIVHKTELNGLQKEVESVRAKLSALEQERDQLRLANSRFNTQYQDQSRELTAIKERESRLAVECERLRQHLVVVEESYTAEALKGEEREATLRSTLAKMEEKLNSHSSLFNSASQRATVQAGALQEQLQELSTKRDDAVLRLHTAEEAADQHQHSLDTLQQVLQDFQKNQAREIAEATERTRRKLEEERERTASLSVQLNALKGQLGEAQGGLAAATRLGDQLAKKEQMIVALKAQVSSQEEVSRRARDEVSCLKNTSEGKVEKPLLRNLLVGYFATPIDKRQEVLRIIAEVLDFSTEERSRTGLDSHGTSWLSSIANFLAPPASNMRVTSKVDVLDHTSLSQAFIRFLEDESSPRPQPRLPAVQMAQQTTEKAEKKAQAKAQAANKINPFISSGDTQVPDGDKSPRNSSPLLAAASTPPPLPALAPQQHHIASPLAPPSPLTPGIGNASTGLTPVSTNKYLTNLLTPEAVKSDENANKQPT</sequence>
<comment type="subcellular location">
    <subcellularLocation>
        <location evidence="1">Golgi apparatus</location>
    </subcellularLocation>
</comment>
<evidence type="ECO:0000259" key="6">
    <source>
        <dbReference type="PROSITE" id="PS50913"/>
    </source>
</evidence>
<evidence type="ECO:0000256" key="5">
    <source>
        <dbReference type="SAM" id="MobiDB-lite"/>
    </source>
</evidence>
<dbReference type="PANTHER" id="PTHR18921:SF2">
    <property type="entry name" value="THYROID RECEPTOR-INTERACTING PROTEIN 11"/>
    <property type="match status" value="1"/>
</dbReference>
<dbReference type="InterPro" id="IPR000237">
    <property type="entry name" value="GRIP_dom"/>
</dbReference>
<evidence type="ECO:0000256" key="2">
    <source>
        <dbReference type="ARBA" id="ARBA00023034"/>
    </source>
</evidence>
<evidence type="ECO:0000256" key="4">
    <source>
        <dbReference type="SAM" id="Coils"/>
    </source>
</evidence>
<feature type="domain" description="GRIP" evidence="6">
    <location>
        <begin position="446"/>
        <end position="495"/>
    </location>
</feature>
<dbReference type="GO" id="GO:0006888">
    <property type="term" value="P:endoplasmic reticulum to Golgi vesicle-mediated transport"/>
    <property type="evidence" value="ECO:0007669"/>
    <property type="project" value="TreeGrafter"/>
</dbReference>
<dbReference type="GO" id="GO:0031267">
    <property type="term" value="F:small GTPase binding"/>
    <property type="evidence" value="ECO:0007669"/>
    <property type="project" value="TreeGrafter"/>
</dbReference>
<dbReference type="GO" id="GO:0005794">
    <property type="term" value="C:Golgi apparatus"/>
    <property type="evidence" value="ECO:0007669"/>
    <property type="project" value="UniProtKB-SubCell"/>
</dbReference>
<name>A0A8J4XY08_CHIOP</name>
<dbReference type="AlphaFoldDB" id="A0A8J4XY08"/>
<keyword evidence="3 4" id="KW-0175">Coiled coil</keyword>
<dbReference type="Proteomes" id="UP000770661">
    <property type="component" value="Unassembled WGS sequence"/>
</dbReference>
<feature type="region of interest" description="Disordered" evidence="5">
    <location>
        <begin position="569"/>
        <end position="616"/>
    </location>
</feature>
<feature type="coiled-coil region" evidence="4">
    <location>
        <begin position="197"/>
        <end position="231"/>
    </location>
</feature>
<dbReference type="EMBL" id="JACEEZ010019404">
    <property type="protein sequence ID" value="KAG0715752.1"/>
    <property type="molecule type" value="Genomic_DNA"/>
</dbReference>
<keyword evidence="7" id="KW-0675">Receptor</keyword>
<feature type="coiled-coil region" evidence="4">
    <location>
        <begin position="12"/>
        <end position="88"/>
    </location>
</feature>
<protein>
    <submittedName>
        <fullName evidence="7">Thyroid receptor-interacting protein 11</fullName>
    </submittedName>
</protein>
<reference evidence="7" key="1">
    <citation type="submission" date="2020-07" db="EMBL/GenBank/DDBJ databases">
        <title>The High-quality genome of the commercially important snow crab, Chionoecetes opilio.</title>
        <authorList>
            <person name="Jeong J.-H."/>
            <person name="Ryu S."/>
        </authorList>
    </citation>
    <scope>NUCLEOTIDE SEQUENCE</scope>
    <source>
        <strain evidence="7">MADBK_172401_WGS</strain>
        <tissue evidence="7">Digestive gland</tissue>
    </source>
</reference>
<dbReference type="OrthoDB" id="425925at2759"/>
<comment type="caution">
    <text evidence="7">The sequence shown here is derived from an EMBL/GenBank/DDBJ whole genome shotgun (WGS) entry which is preliminary data.</text>
</comment>
<evidence type="ECO:0000256" key="3">
    <source>
        <dbReference type="ARBA" id="ARBA00023054"/>
    </source>
</evidence>
<dbReference type="GO" id="GO:0007030">
    <property type="term" value="P:Golgi organization"/>
    <property type="evidence" value="ECO:0007669"/>
    <property type="project" value="TreeGrafter"/>
</dbReference>
<keyword evidence="2" id="KW-0333">Golgi apparatus</keyword>